<comment type="caution">
    <text evidence="6">The sequence shown here is derived from an EMBL/GenBank/DDBJ whole genome shotgun (WGS) entry which is preliminary data.</text>
</comment>
<sequence length="350" mass="36265">MRTPGLWIAGVGTHLPPVVSAEEAVARGWYDAGTAERSGWTGAAVAGELSAPEMAVLAATAALERSGHPPDDVAVLLHASTMAQGPEAWPPQSYVQRRTVGGDAPALEVRQACNGMLAGMELAARWLTADARPAALVTGADNFGLPLIDRWRYAEGAGTDRLSVLGDAGAAVVLSRRGGFARLLAVGTLSVPALEEMYRGGLPLFPPEQSLGRPVRIGERLRRYRETDPASSAAARRSLDAARLALGTRTLAEAGVTADRVTRATHVFSGGAAYLESVLGPLGIDASRGLLEFGRTVGHLATCDHVVGLEHLVLTGAVGPGDHVLMMSNGGASLACAVVELVARPTWAGP</sequence>
<evidence type="ECO:0000259" key="4">
    <source>
        <dbReference type="Pfam" id="PF08541"/>
    </source>
</evidence>
<evidence type="ECO:0008006" key="8">
    <source>
        <dbReference type="Google" id="ProtNLM"/>
    </source>
</evidence>
<dbReference type="CDD" id="cd00827">
    <property type="entry name" value="init_cond_enzymes"/>
    <property type="match status" value="1"/>
</dbReference>
<keyword evidence="2" id="KW-0808">Transferase</keyword>
<dbReference type="EMBL" id="BSSA01000001">
    <property type="protein sequence ID" value="GLW68383.1"/>
    <property type="molecule type" value="Genomic_DNA"/>
</dbReference>
<proteinExistence type="predicted"/>
<dbReference type="GO" id="GO:0004315">
    <property type="term" value="F:3-oxoacyl-[acyl-carrier-protein] synthase activity"/>
    <property type="evidence" value="ECO:0007669"/>
    <property type="project" value="InterPro"/>
</dbReference>
<dbReference type="Pfam" id="PF08545">
    <property type="entry name" value="ACP_syn_III"/>
    <property type="match status" value="1"/>
</dbReference>
<gene>
    <name evidence="6" type="ORF">Kpho02_06820</name>
</gene>
<dbReference type="Pfam" id="PF08541">
    <property type="entry name" value="ACP_syn_III_C"/>
    <property type="match status" value="1"/>
</dbReference>
<dbReference type="Proteomes" id="UP001165041">
    <property type="component" value="Unassembled WGS sequence"/>
</dbReference>
<dbReference type="SUPFAM" id="SSF53901">
    <property type="entry name" value="Thiolase-like"/>
    <property type="match status" value="1"/>
</dbReference>
<dbReference type="Gene3D" id="3.40.47.10">
    <property type="match status" value="2"/>
</dbReference>
<evidence type="ECO:0000313" key="6">
    <source>
        <dbReference type="EMBL" id="GLW68383.1"/>
    </source>
</evidence>
<keyword evidence="1" id="KW-0963">Cytoplasm</keyword>
<dbReference type="AlphaFoldDB" id="A0A9W6Q4I1"/>
<dbReference type="InterPro" id="IPR013747">
    <property type="entry name" value="ACP_syn_III_C"/>
</dbReference>
<dbReference type="InterPro" id="IPR016039">
    <property type="entry name" value="Thiolase-like"/>
</dbReference>
<dbReference type="PANTHER" id="PTHR34069">
    <property type="entry name" value="3-OXOACYL-[ACYL-CARRIER-PROTEIN] SYNTHASE 3"/>
    <property type="match status" value="1"/>
</dbReference>
<evidence type="ECO:0000256" key="3">
    <source>
        <dbReference type="ARBA" id="ARBA00023315"/>
    </source>
</evidence>
<keyword evidence="3" id="KW-0012">Acyltransferase</keyword>
<organism evidence="6 7">
    <name type="scientific">Kitasatospora phosalacinea</name>
    <dbReference type="NCBI Taxonomy" id="2065"/>
    <lineage>
        <taxon>Bacteria</taxon>
        <taxon>Bacillati</taxon>
        <taxon>Actinomycetota</taxon>
        <taxon>Actinomycetes</taxon>
        <taxon>Kitasatosporales</taxon>
        <taxon>Streptomycetaceae</taxon>
        <taxon>Kitasatospora</taxon>
    </lineage>
</organism>
<feature type="domain" description="Beta-ketoacyl-[acyl-carrier-protein] synthase III N-terminal" evidence="5">
    <location>
        <begin position="108"/>
        <end position="178"/>
    </location>
</feature>
<dbReference type="GO" id="GO:0044550">
    <property type="term" value="P:secondary metabolite biosynthetic process"/>
    <property type="evidence" value="ECO:0007669"/>
    <property type="project" value="TreeGrafter"/>
</dbReference>
<evidence type="ECO:0000313" key="7">
    <source>
        <dbReference type="Proteomes" id="UP001165041"/>
    </source>
</evidence>
<evidence type="ECO:0000256" key="2">
    <source>
        <dbReference type="ARBA" id="ARBA00022679"/>
    </source>
</evidence>
<dbReference type="GO" id="GO:0006633">
    <property type="term" value="P:fatty acid biosynthetic process"/>
    <property type="evidence" value="ECO:0007669"/>
    <property type="project" value="InterPro"/>
</dbReference>
<reference evidence="6" key="1">
    <citation type="submission" date="2023-02" db="EMBL/GenBank/DDBJ databases">
        <title>Kitasatospora phosalacinea NBRC 14627.</title>
        <authorList>
            <person name="Ichikawa N."/>
            <person name="Sato H."/>
            <person name="Tonouchi N."/>
        </authorList>
    </citation>
    <scope>NUCLEOTIDE SEQUENCE</scope>
    <source>
        <strain evidence="6">NBRC 14627</strain>
    </source>
</reference>
<protein>
    <recommendedName>
        <fullName evidence="8">3-oxoacyl-ACP synthase</fullName>
    </recommendedName>
</protein>
<dbReference type="PANTHER" id="PTHR34069:SF2">
    <property type="entry name" value="BETA-KETOACYL-[ACYL-CARRIER-PROTEIN] SYNTHASE III"/>
    <property type="match status" value="1"/>
</dbReference>
<accession>A0A9W6Q4I1</accession>
<feature type="domain" description="Beta-ketoacyl-[acyl-carrier-protein] synthase III C-terminal" evidence="4">
    <location>
        <begin position="251"/>
        <end position="340"/>
    </location>
</feature>
<dbReference type="InterPro" id="IPR013751">
    <property type="entry name" value="ACP_syn_III_N"/>
</dbReference>
<evidence type="ECO:0000259" key="5">
    <source>
        <dbReference type="Pfam" id="PF08545"/>
    </source>
</evidence>
<name>A0A9W6Q4I1_9ACTN</name>
<evidence type="ECO:0000256" key="1">
    <source>
        <dbReference type="ARBA" id="ARBA00022490"/>
    </source>
</evidence>